<accession>A0ABP0PAJ2</accession>
<keyword evidence="2" id="KW-0812">Transmembrane</keyword>
<organism evidence="3 4">
    <name type="scientific">Durusdinium trenchii</name>
    <dbReference type="NCBI Taxonomy" id="1381693"/>
    <lineage>
        <taxon>Eukaryota</taxon>
        <taxon>Sar</taxon>
        <taxon>Alveolata</taxon>
        <taxon>Dinophyceae</taxon>
        <taxon>Suessiales</taxon>
        <taxon>Symbiodiniaceae</taxon>
        <taxon>Durusdinium</taxon>
    </lineage>
</organism>
<dbReference type="EMBL" id="CAXAMM010034558">
    <property type="protein sequence ID" value="CAK9073063.1"/>
    <property type="molecule type" value="Genomic_DNA"/>
</dbReference>
<gene>
    <name evidence="3" type="ORF">SCF082_LOCUS35847</name>
</gene>
<keyword evidence="2" id="KW-1133">Transmembrane helix</keyword>
<evidence type="ECO:0000313" key="3">
    <source>
        <dbReference type="EMBL" id="CAK9073063.1"/>
    </source>
</evidence>
<dbReference type="Proteomes" id="UP001642464">
    <property type="component" value="Unassembled WGS sequence"/>
</dbReference>
<feature type="transmembrane region" description="Helical" evidence="2">
    <location>
        <begin position="126"/>
        <end position="147"/>
    </location>
</feature>
<evidence type="ECO:0000256" key="1">
    <source>
        <dbReference type="SAM" id="MobiDB-lite"/>
    </source>
</evidence>
<protein>
    <submittedName>
        <fullName evidence="3">Uncharacterized protein</fullName>
    </submittedName>
</protein>
<comment type="caution">
    <text evidence="3">The sequence shown here is derived from an EMBL/GenBank/DDBJ whole genome shotgun (WGS) entry which is preliminary data.</text>
</comment>
<reference evidence="3 4" key="1">
    <citation type="submission" date="2024-02" db="EMBL/GenBank/DDBJ databases">
        <authorList>
            <person name="Chen Y."/>
            <person name="Shah S."/>
            <person name="Dougan E. K."/>
            <person name="Thang M."/>
            <person name="Chan C."/>
        </authorList>
    </citation>
    <scope>NUCLEOTIDE SEQUENCE [LARGE SCALE GENOMIC DNA]</scope>
</reference>
<feature type="region of interest" description="Disordered" evidence="1">
    <location>
        <begin position="45"/>
        <end position="68"/>
    </location>
</feature>
<name>A0ABP0PAJ2_9DINO</name>
<keyword evidence="4" id="KW-1185">Reference proteome</keyword>
<sequence length="370" mass="42071">MRGLHCARQCQAVRQVLPRRLREGFDHPQWPQWVRCRWHTTKSPGSELEAMSKASTSSVDRREPDVGVSTLQDDKSIEGIIARSRQKDLIERVGPQAVRYLPTEDPNALLLPDSRLEPSERRWQKVFVALPWVAFACMLVAPLLLVYGNLPFLQQRAEQQRQATRRPTEVKVASFQLVNFGQMPDVLERPFPTMLLLFHPATYASKVFLPALQELDRVFRSVQLPVSVAALDLTASPAPPESFLREYPSAVAPHLQLILPRSMDGEAGVVDYDGMWSSRALSTAACRLAGPAAEIPVEEIEALELKIQRLRNLLFELLFLEELKPEQASRFQRWFGRQDRAARECRRQQVVKEVEQSIDIYSGMEARAGL</sequence>
<keyword evidence="2" id="KW-0472">Membrane</keyword>
<evidence type="ECO:0000313" key="4">
    <source>
        <dbReference type="Proteomes" id="UP001642464"/>
    </source>
</evidence>
<evidence type="ECO:0000256" key="2">
    <source>
        <dbReference type="SAM" id="Phobius"/>
    </source>
</evidence>
<proteinExistence type="predicted"/>